<feature type="coiled-coil region" evidence="6">
    <location>
        <begin position="174"/>
        <end position="251"/>
    </location>
</feature>
<dbReference type="EnsemblMetazoa" id="GMOY014285.R1449">
    <property type="protein sequence ID" value="GMOY014285.P1449"/>
    <property type="gene ID" value="GMOY014285"/>
</dbReference>
<evidence type="ECO:0000259" key="7">
    <source>
        <dbReference type="Pfam" id="PF16531"/>
    </source>
</evidence>
<evidence type="ECO:0000313" key="9">
    <source>
        <dbReference type="EnsemblMetazoa" id="GMOY014285.P1449"/>
    </source>
</evidence>
<proteinExistence type="predicted"/>
<evidence type="ECO:0000256" key="5">
    <source>
        <dbReference type="ARBA" id="ARBA00023306"/>
    </source>
</evidence>
<feature type="domain" description="Spindle assembly abnormal protein 6 N-terminal" evidence="7">
    <location>
        <begin position="20"/>
        <end position="158"/>
    </location>
</feature>
<dbReference type="InterPro" id="IPR038558">
    <property type="entry name" value="SAS-6_N_sf"/>
</dbReference>
<evidence type="ECO:0000256" key="6">
    <source>
        <dbReference type="SAM" id="Coils"/>
    </source>
</evidence>
<keyword evidence="2" id="KW-0963">Cytoplasm</keyword>
<evidence type="ECO:0000256" key="2">
    <source>
        <dbReference type="ARBA" id="ARBA00022490"/>
    </source>
</evidence>
<keyword evidence="3 6" id="KW-0175">Coiled coil</keyword>
<evidence type="ECO:0000256" key="3">
    <source>
        <dbReference type="ARBA" id="ARBA00023054"/>
    </source>
</evidence>
<evidence type="ECO:0000256" key="1">
    <source>
        <dbReference type="ARBA" id="ARBA00004300"/>
    </source>
</evidence>
<dbReference type="InterPro" id="IPR032396">
    <property type="entry name" value="SAS-6_N"/>
</dbReference>
<dbReference type="Pfam" id="PF16531">
    <property type="entry name" value="SAS-6_N"/>
    <property type="match status" value="1"/>
</dbReference>
<evidence type="ECO:0008006" key="11">
    <source>
        <dbReference type="Google" id="ProtNLM"/>
    </source>
</evidence>
<comment type="subcellular location">
    <subcellularLocation>
        <location evidence="1">Cytoplasm</location>
        <location evidence="1">Cytoskeleton</location>
        <location evidence="1">Microtubule organizing center</location>
        <location evidence="1">Centrosome</location>
    </subcellularLocation>
</comment>
<dbReference type="EMBL" id="CCAG010023980">
    <property type="status" value="NOT_ANNOTATED_CDS"/>
    <property type="molecule type" value="Genomic_DNA"/>
</dbReference>
<dbReference type="PANTHER" id="PTHR44281:SF2">
    <property type="entry name" value="SPINDLE ASSEMBLY ABNORMAL PROTEIN 6 HOMOLOG"/>
    <property type="match status" value="1"/>
</dbReference>
<evidence type="ECO:0000256" key="4">
    <source>
        <dbReference type="ARBA" id="ARBA00023212"/>
    </source>
</evidence>
<dbReference type="Proteomes" id="UP000092444">
    <property type="component" value="Unassembled WGS sequence"/>
</dbReference>
<evidence type="ECO:0000259" key="8">
    <source>
        <dbReference type="Pfam" id="PF22216"/>
    </source>
</evidence>
<accession>A0ABK9NGR5</accession>
<protein>
    <recommendedName>
        <fullName evidence="11">Spindle assembly abnormal protein 6 N-terminal domain-containing protein</fullName>
    </recommendedName>
</protein>
<keyword evidence="10" id="KW-1185">Reference proteome</keyword>
<dbReference type="Pfam" id="PF22216">
    <property type="entry name" value="Sas-6_C_CC"/>
    <property type="match status" value="1"/>
</dbReference>
<name>A0ABK9NGR5_GLOMM</name>
<feature type="coiled-coil region" evidence="6">
    <location>
        <begin position="284"/>
        <end position="353"/>
    </location>
</feature>
<feature type="domain" description="SAS-6 C-terminal coiled coil" evidence="8">
    <location>
        <begin position="163"/>
        <end position="219"/>
    </location>
</feature>
<organism evidence="9 10">
    <name type="scientific">Glossina morsitans morsitans</name>
    <name type="common">Savannah tsetse fly</name>
    <dbReference type="NCBI Taxonomy" id="37546"/>
    <lineage>
        <taxon>Eukaryota</taxon>
        <taxon>Metazoa</taxon>
        <taxon>Ecdysozoa</taxon>
        <taxon>Arthropoda</taxon>
        <taxon>Hexapoda</taxon>
        <taxon>Insecta</taxon>
        <taxon>Pterygota</taxon>
        <taxon>Neoptera</taxon>
        <taxon>Endopterygota</taxon>
        <taxon>Diptera</taxon>
        <taxon>Brachycera</taxon>
        <taxon>Muscomorpha</taxon>
        <taxon>Hippoboscoidea</taxon>
        <taxon>Glossinidae</taxon>
        <taxon>Glossina</taxon>
    </lineage>
</organism>
<dbReference type="PANTHER" id="PTHR44281">
    <property type="entry name" value="SPINDLE ASSEMBLY ABNORMAL PROTEIN 6 HOMOLOG"/>
    <property type="match status" value="1"/>
</dbReference>
<feature type="coiled-coil region" evidence="6">
    <location>
        <begin position="403"/>
        <end position="437"/>
    </location>
</feature>
<keyword evidence="5" id="KW-0131">Cell cycle</keyword>
<keyword evidence="4" id="KW-0206">Cytoskeleton</keyword>
<dbReference type="InterPro" id="IPR053997">
    <property type="entry name" value="SAS-6_C_CC"/>
</dbReference>
<dbReference type="Gene3D" id="2.170.210.20">
    <property type="entry name" value="Spindle assembly abnormal protein 6, N-terminal domain"/>
    <property type="match status" value="1"/>
</dbReference>
<reference evidence="9" key="1">
    <citation type="submission" date="2025-05" db="UniProtKB">
        <authorList>
            <consortium name="EnsemblMetazoa"/>
        </authorList>
    </citation>
    <scope>IDENTIFICATION</scope>
    <source>
        <strain evidence="9">Yale</strain>
    </source>
</reference>
<sequence length="486" mass="56505">MFNNSSLRLIEEDYFANINYSKNIEYMTPITEIMVNFSSNGLKAKKACFIYAEKLDLKGLVQLRVAEKSDHRKMYITTVDSASFQELKQEQSLHVTFSGFKENLIQILQDCKLGKLEICLVQDSRINESNAPAAVPAYKLQFVEIRAFKNLVHLSLPCQLASLNVILFYMNSILEKLQRKCSHHEDRAQQLQHENHNHIRRIDQLDKECANLRENLLESTQALNHKHSEEVSQLQESIQKLVEQRQEDSEMHCRAIASTQAQLDKLKSEKCTLQTERIHEQKCNEILKEEISALKGRVANLKEQNEKLHKEISILKNGERKAEMHLQDFRKEVNDLQERLKKCDKNKAELVAELEAERKISYTKRQALEVASDEISKANQIIIKQTQEAVKLKKTITWRTEVAVQQEQAIKQKDDILKDKEEEIEFLKETVDTLRKEIPKELDSLRKFAKSLETKYSEQIEALKIKLQLPDKENLPSAKIGNTQRQ</sequence>
<evidence type="ECO:0000313" key="10">
    <source>
        <dbReference type="Proteomes" id="UP000092444"/>
    </source>
</evidence>